<organism evidence="6 7">
    <name type="scientific">Candidatus Pantoea multigeneris</name>
    <dbReference type="NCBI Taxonomy" id="2608357"/>
    <lineage>
        <taxon>Bacteria</taxon>
        <taxon>Pseudomonadati</taxon>
        <taxon>Pseudomonadota</taxon>
        <taxon>Gammaproteobacteria</taxon>
        <taxon>Enterobacterales</taxon>
        <taxon>Erwiniaceae</taxon>
        <taxon>Pantoea</taxon>
    </lineage>
</organism>
<dbReference type="RefSeq" id="WP_017349873.1">
    <property type="nucleotide sequence ID" value="NZ_VWXF01000014.1"/>
</dbReference>
<keyword evidence="3" id="KW-0238">DNA-binding</keyword>
<dbReference type="Gene3D" id="1.10.10.10">
    <property type="entry name" value="Winged helix-like DNA-binding domain superfamily/Winged helix DNA-binding domain"/>
    <property type="match status" value="1"/>
</dbReference>
<name>A0ABX0RJ84_9GAMM</name>
<evidence type="ECO:0000256" key="2">
    <source>
        <dbReference type="ARBA" id="ARBA00023015"/>
    </source>
</evidence>
<dbReference type="EMBL" id="VWXF01000014">
    <property type="protein sequence ID" value="NIF24341.1"/>
    <property type="molecule type" value="Genomic_DNA"/>
</dbReference>
<evidence type="ECO:0000256" key="3">
    <source>
        <dbReference type="ARBA" id="ARBA00023125"/>
    </source>
</evidence>
<comment type="caution">
    <text evidence="6">The sequence shown here is derived from an EMBL/GenBank/DDBJ whole genome shotgun (WGS) entry which is preliminary data.</text>
</comment>
<accession>A0ABX0RJ84</accession>
<dbReference type="PANTHER" id="PTHR30537">
    <property type="entry name" value="HTH-TYPE TRANSCRIPTIONAL REGULATOR"/>
    <property type="match status" value="1"/>
</dbReference>
<dbReference type="InterPro" id="IPR036390">
    <property type="entry name" value="WH_DNA-bd_sf"/>
</dbReference>
<dbReference type="SUPFAM" id="SSF53850">
    <property type="entry name" value="Periplasmic binding protein-like II"/>
    <property type="match status" value="1"/>
</dbReference>
<keyword evidence="7" id="KW-1185">Reference proteome</keyword>
<dbReference type="PANTHER" id="PTHR30537:SF26">
    <property type="entry name" value="GLYCINE CLEAVAGE SYSTEM TRANSCRIPTIONAL ACTIVATOR"/>
    <property type="match status" value="1"/>
</dbReference>
<dbReference type="Gene3D" id="3.40.190.10">
    <property type="entry name" value="Periplasmic binding protein-like II"/>
    <property type="match status" value="2"/>
</dbReference>
<dbReference type="PRINTS" id="PR00039">
    <property type="entry name" value="HTHLYSR"/>
</dbReference>
<gene>
    <name evidence="6" type="ORF">F3J40_22470</name>
</gene>
<keyword evidence="2" id="KW-0805">Transcription regulation</keyword>
<feature type="domain" description="HTH lysR-type" evidence="5">
    <location>
        <begin position="7"/>
        <end position="64"/>
    </location>
</feature>
<dbReference type="PROSITE" id="PS50931">
    <property type="entry name" value="HTH_LYSR"/>
    <property type="match status" value="1"/>
</dbReference>
<dbReference type="Proteomes" id="UP001515683">
    <property type="component" value="Unassembled WGS sequence"/>
</dbReference>
<reference evidence="6 7" key="1">
    <citation type="journal article" date="2019" name="bioRxiv">
        <title>Bacteria contribute to plant secondary compound degradation in a generalist herbivore system.</title>
        <authorList>
            <person name="Francoeur C.B."/>
            <person name="Khadempour L."/>
            <person name="Moreira-Soto R.D."/>
            <person name="Gotting K."/>
            <person name="Book A.J."/>
            <person name="Pinto-Tomas A.A."/>
            <person name="Keefover-Ring K."/>
            <person name="Currie C.R."/>
        </authorList>
    </citation>
    <scope>NUCLEOTIDE SEQUENCE [LARGE SCALE GENOMIC DNA]</scope>
    <source>
        <strain evidence="6">Acro-835</strain>
    </source>
</reference>
<proteinExistence type="inferred from homology"/>
<comment type="similarity">
    <text evidence="1">Belongs to the LysR transcriptional regulatory family.</text>
</comment>
<evidence type="ECO:0000313" key="6">
    <source>
        <dbReference type="EMBL" id="NIF24341.1"/>
    </source>
</evidence>
<sequence length="300" mass="34239">MNRRYMPSLISMQCFEASARHLSFTKAAEELNITQSAVSKQVGQLEVILATSLFQRVRKRLQMTQEGSIYLTEVRKVLTQVEMSTRYMLSYGSRNEVLNVNALPTFGVHWLMPRLNGFRFKHPNVYLNISSRIDIFDFDEENIDIAFYYGRANWPKACCIKLLDEEVVPVCSPAILPPHPLNSSLELTHLVLLQSATRPEAWHDWYEAQGLHTEHSYHGPRFETFLMSIQAAKVGCGVALVPRMFVEEELREGKLVIPWSHSMVSPENAYYIAVPENARHAAKVTGFIDWIQSRVASPAP</sequence>
<dbReference type="InterPro" id="IPR036388">
    <property type="entry name" value="WH-like_DNA-bd_sf"/>
</dbReference>
<dbReference type="CDD" id="cd08481">
    <property type="entry name" value="PBP2_GcdR_like"/>
    <property type="match status" value="1"/>
</dbReference>
<evidence type="ECO:0000313" key="7">
    <source>
        <dbReference type="Proteomes" id="UP001515683"/>
    </source>
</evidence>
<dbReference type="InterPro" id="IPR000847">
    <property type="entry name" value="LysR_HTH_N"/>
</dbReference>
<protein>
    <submittedName>
        <fullName evidence="6">LysR family transcriptional regulator</fullName>
    </submittedName>
</protein>
<keyword evidence="4" id="KW-0804">Transcription</keyword>
<evidence type="ECO:0000256" key="4">
    <source>
        <dbReference type="ARBA" id="ARBA00023163"/>
    </source>
</evidence>
<dbReference type="Pfam" id="PF00126">
    <property type="entry name" value="HTH_1"/>
    <property type="match status" value="1"/>
</dbReference>
<dbReference type="Pfam" id="PF03466">
    <property type="entry name" value="LysR_substrate"/>
    <property type="match status" value="1"/>
</dbReference>
<evidence type="ECO:0000259" key="5">
    <source>
        <dbReference type="PROSITE" id="PS50931"/>
    </source>
</evidence>
<dbReference type="SUPFAM" id="SSF46785">
    <property type="entry name" value="Winged helix' DNA-binding domain"/>
    <property type="match status" value="1"/>
</dbReference>
<dbReference type="InterPro" id="IPR005119">
    <property type="entry name" value="LysR_subst-bd"/>
</dbReference>
<evidence type="ECO:0000256" key="1">
    <source>
        <dbReference type="ARBA" id="ARBA00009437"/>
    </source>
</evidence>
<dbReference type="InterPro" id="IPR058163">
    <property type="entry name" value="LysR-type_TF_proteobact-type"/>
</dbReference>